<feature type="compositionally biased region" description="Basic and acidic residues" evidence="1">
    <location>
        <begin position="1"/>
        <end position="15"/>
    </location>
</feature>
<feature type="region of interest" description="Disordered" evidence="1">
    <location>
        <begin position="1"/>
        <end position="38"/>
    </location>
</feature>
<dbReference type="Gene3D" id="1.10.150.320">
    <property type="entry name" value="Photosystem II 12 kDa extrinsic protein"/>
    <property type="match status" value="1"/>
</dbReference>
<evidence type="ECO:0000313" key="5">
    <source>
        <dbReference type="Proteomes" id="UP000183263"/>
    </source>
</evidence>
<dbReference type="Pfam" id="PF10531">
    <property type="entry name" value="SLBB"/>
    <property type="match status" value="1"/>
</dbReference>
<dbReference type="OrthoDB" id="9758724at2"/>
<feature type="compositionally biased region" description="Gly residues" evidence="1">
    <location>
        <begin position="210"/>
        <end position="223"/>
    </location>
</feature>
<dbReference type="GO" id="GO:0015628">
    <property type="term" value="P:protein secretion by the type II secretion system"/>
    <property type="evidence" value="ECO:0007669"/>
    <property type="project" value="TreeGrafter"/>
</dbReference>
<dbReference type="GO" id="GO:0003677">
    <property type="term" value="F:DNA binding"/>
    <property type="evidence" value="ECO:0007669"/>
    <property type="project" value="InterPro"/>
</dbReference>
<organism evidence="4 5">
    <name type="scientific">Rhodococcus triatomae</name>
    <dbReference type="NCBI Taxonomy" id="300028"/>
    <lineage>
        <taxon>Bacteria</taxon>
        <taxon>Bacillati</taxon>
        <taxon>Actinomycetota</taxon>
        <taxon>Actinomycetes</taxon>
        <taxon>Mycobacteriales</taxon>
        <taxon>Nocardiaceae</taxon>
        <taxon>Rhodococcus</taxon>
    </lineage>
</organism>
<feature type="transmembrane region" description="Helical" evidence="2">
    <location>
        <begin position="74"/>
        <end position="95"/>
    </location>
</feature>
<keyword evidence="2" id="KW-0812">Transmembrane</keyword>
<dbReference type="RefSeq" id="WP_072737612.1">
    <property type="nucleotide sequence ID" value="NZ_CP048813.1"/>
</dbReference>
<dbReference type="EMBL" id="FNDN01000002">
    <property type="protein sequence ID" value="SDH59296.1"/>
    <property type="molecule type" value="Genomic_DNA"/>
</dbReference>
<evidence type="ECO:0000256" key="1">
    <source>
        <dbReference type="SAM" id="MobiDB-lite"/>
    </source>
</evidence>
<feature type="domain" description="Helix-hairpin-helix DNA-binding motif class 1" evidence="3">
    <location>
        <begin position="268"/>
        <end position="287"/>
    </location>
</feature>
<feature type="region of interest" description="Disordered" evidence="1">
    <location>
        <begin position="196"/>
        <end position="223"/>
    </location>
</feature>
<accession>A0A1G8DNS3</accession>
<dbReference type="InterPro" id="IPR010994">
    <property type="entry name" value="RuvA_2-like"/>
</dbReference>
<dbReference type="NCBIfam" id="TIGR00426">
    <property type="entry name" value="competence protein ComEA helix-hairpin-helix repeat region"/>
    <property type="match status" value="1"/>
</dbReference>
<name>A0A1G8DNS3_9NOCA</name>
<dbReference type="InterPro" id="IPR051675">
    <property type="entry name" value="Endo/Exo/Phosphatase_dom_1"/>
</dbReference>
<dbReference type="SMART" id="SM00278">
    <property type="entry name" value="HhH1"/>
    <property type="match status" value="2"/>
</dbReference>
<evidence type="ECO:0000313" key="4">
    <source>
        <dbReference type="EMBL" id="SDH59296.1"/>
    </source>
</evidence>
<dbReference type="GO" id="GO:0015627">
    <property type="term" value="C:type II protein secretion system complex"/>
    <property type="evidence" value="ECO:0007669"/>
    <property type="project" value="TreeGrafter"/>
</dbReference>
<dbReference type="PANTHER" id="PTHR21180">
    <property type="entry name" value="ENDONUCLEASE/EXONUCLEASE/PHOSPHATASE FAMILY DOMAIN-CONTAINING PROTEIN 1"/>
    <property type="match status" value="1"/>
</dbReference>
<dbReference type="GO" id="GO:0006281">
    <property type="term" value="P:DNA repair"/>
    <property type="evidence" value="ECO:0007669"/>
    <property type="project" value="InterPro"/>
</dbReference>
<gene>
    <name evidence="4" type="ORF">SAMN05444695_102357</name>
</gene>
<evidence type="ECO:0000259" key="3">
    <source>
        <dbReference type="SMART" id="SM00278"/>
    </source>
</evidence>
<dbReference type="SUPFAM" id="SSF47781">
    <property type="entry name" value="RuvA domain 2-like"/>
    <property type="match status" value="1"/>
</dbReference>
<keyword evidence="2" id="KW-1133">Transmembrane helix</keyword>
<dbReference type="PANTHER" id="PTHR21180:SF32">
    <property type="entry name" value="ENDONUCLEASE_EXONUCLEASE_PHOSPHATASE FAMILY DOMAIN-CONTAINING PROTEIN 1"/>
    <property type="match status" value="1"/>
</dbReference>
<sequence>MGIDEERRRGRDRLTRMTAGTADRWQGSDGRIEGDRAVEPDWLTDEEPGTETAVEDRAWLPDHWRRSRLAAGHAGAIAMVVVGLLVVGGVGIALWGDDPVPAVPPVPMVQAGVTTATGGAAPAAEADSPPPEPPPDVVVSVVGLVHVPGLVHLQDGARVADALAAAGGVRDGGDTLGLNLAQRLVDGDQVVVGAVDGTGPLPSSTTSSAGAGGPGGGGGAASGGSGAGLVDLNTASATDLDALPGIGPVTAAAIISWRETNGRFTDVGQLGEVDGIGPARLEKLRPLVRV</sequence>
<dbReference type="Proteomes" id="UP000183263">
    <property type="component" value="Unassembled WGS sequence"/>
</dbReference>
<reference evidence="4 5" key="1">
    <citation type="submission" date="2016-10" db="EMBL/GenBank/DDBJ databases">
        <authorList>
            <person name="de Groot N.N."/>
        </authorList>
    </citation>
    <scope>NUCLEOTIDE SEQUENCE [LARGE SCALE GENOMIC DNA]</scope>
    <source>
        <strain evidence="4 5">DSM 44892</strain>
    </source>
</reference>
<keyword evidence="5" id="KW-1185">Reference proteome</keyword>
<dbReference type="AlphaFoldDB" id="A0A1G8DNS3"/>
<dbReference type="InterPro" id="IPR003583">
    <property type="entry name" value="Hlx-hairpin-Hlx_DNA-bd_motif"/>
</dbReference>
<dbReference type="Pfam" id="PF12836">
    <property type="entry name" value="HHH_3"/>
    <property type="match status" value="1"/>
</dbReference>
<protein>
    <submittedName>
        <fullName evidence="4">Competence protein ComEA</fullName>
    </submittedName>
</protein>
<feature type="domain" description="Helix-hairpin-helix DNA-binding motif class 1" evidence="3">
    <location>
        <begin position="238"/>
        <end position="257"/>
    </location>
</feature>
<keyword evidence="2" id="KW-0472">Membrane</keyword>
<dbReference type="InterPro" id="IPR019554">
    <property type="entry name" value="Soluble_ligand-bd"/>
</dbReference>
<feature type="compositionally biased region" description="Low complexity" evidence="1">
    <location>
        <begin position="196"/>
        <end position="209"/>
    </location>
</feature>
<evidence type="ECO:0000256" key="2">
    <source>
        <dbReference type="SAM" id="Phobius"/>
    </source>
</evidence>
<dbReference type="InterPro" id="IPR004509">
    <property type="entry name" value="Competence_ComEA_HhH"/>
</dbReference>
<proteinExistence type="predicted"/>